<dbReference type="SUPFAM" id="SSF55797">
    <property type="entry name" value="PR-1-like"/>
    <property type="match status" value="1"/>
</dbReference>
<dbReference type="PANTHER" id="PTHR10334">
    <property type="entry name" value="CYSTEINE-RICH SECRETORY PROTEIN-RELATED"/>
    <property type="match status" value="1"/>
</dbReference>
<dbReference type="InterPro" id="IPR014044">
    <property type="entry name" value="CAP_dom"/>
</dbReference>
<gene>
    <name evidence="2" type="ORF">TOPH_00001</name>
</gene>
<proteinExistence type="predicted"/>
<dbReference type="Gene3D" id="3.40.33.10">
    <property type="entry name" value="CAP"/>
    <property type="match status" value="1"/>
</dbReference>
<dbReference type="InterPro" id="IPR001283">
    <property type="entry name" value="CRISP-related"/>
</dbReference>
<name>A0A0L0NMG3_TOLOC</name>
<dbReference type="AlphaFoldDB" id="A0A0L0NMG3"/>
<accession>A0A0L0NMG3</accession>
<evidence type="ECO:0000259" key="1">
    <source>
        <dbReference type="SMART" id="SM00198"/>
    </source>
</evidence>
<dbReference type="EMBL" id="LFRF01000001">
    <property type="protein sequence ID" value="KND95321.1"/>
    <property type="molecule type" value="Genomic_DNA"/>
</dbReference>
<sequence length="155" mass="17423">MSPANVLSTSFKRSEHDASDVSWDDTLADFASDYLDDNGCKFQHLSGPCVKNLAITHSNATASVEGWDNERQSTISDFMRNTTDADCERKLCGESRRYLVCEYRPSGNIIGEFDEVDKDKGAATLARSRIYHFDGCGYVCSLRAMMRQRLELQSE</sequence>
<comment type="caution">
    <text evidence="2">The sequence shown here is derived from an EMBL/GenBank/DDBJ whole genome shotgun (WGS) entry which is preliminary data.</text>
</comment>
<evidence type="ECO:0000313" key="2">
    <source>
        <dbReference type="EMBL" id="KND95321.1"/>
    </source>
</evidence>
<reference evidence="2 3" key="1">
    <citation type="journal article" date="2015" name="BMC Genomics">
        <title>The genome of the truffle-parasite Tolypocladium ophioglossoides and the evolution of antifungal peptaibiotics.</title>
        <authorList>
            <person name="Quandt C.A."/>
            <person name="Bushley K.E."/>
            <person name="Spatafora J.W."/>
        </authorList>
    </citation>
    <scope>NUCLEOTIDE SEQUENCE [LARGE SCALE GENOMIC DNA]</scope>
    <source>
        <strain evidence="2 3">CBS 100239</strain>
    </source>
</reference>
<dbReference type="OrthoDB" id="337038at2759"/>
<keyword evidence="3" id="KW-1185">Reference proteome</keyword>
<protein>
    <submittedName>
        <fullName evidence="2">Protein PRY2</fullName>
    </submittedName>
</protein>
<dbReference type="SMART" id="SM00198">
    <property type="entry name" value="SCP"/>
    <property type="match status" value="1"/>
</dbReference>
<dbReference type="InterPro" id="IPR035940">
    <property type="entry name" value="CAP_sf"/>
</dbReference>
<feature type="domain" description="SCP" evidence="1">
    <location>
        <begin position="1"/>
        <end position="111"/>
    </location>
</feature>
<dbReference type="Proteomes" id="UP000036947">
    <property type="component" value="Unassembled WGS sequence"/>
</dbReference>
<organism evidence="2 3">
    <name type="scientific">Tolypocladium ophioglossoides (strain CBS 100239)</name>
    <name type="common">Snaketongue truffleclub</name>
    <name type="synonym">Elaphocordyceps ophioglossoides</name>
    <dbReference type="NCBI Taxonomy" id="1163406"/>
    <lineage>
        <taxon>Eukaryota</taxon>
        <taxon>Fungi</taxon>
        <taxon>Dikarya</taxon>
        <taxon>Ascomycota</taxon>
        <taxon>Pezizomycotina</taxon>
        <taxon>Sordariomycetes</taxon>
        <taxon>Hypocreomycetidae</taxon>
        <taxon>Hypocreales</taxon>
        <taxon>Ophiocordycipitaceae</taxon>
        <taxon>Tolypocladium</taxon>
    </lineage>
</organism>
<evidence type="ECO:0000313" key="3">
    <source>
        <dbReference type="Proteomes" id="UP000036947"/>
    </source>
</evidence>
<dbReference type="STRING" id="1163406.A0A0L0NMG3"/>